<dbReference type="PANTHER" id="PTHR38444:SF1">
    <property type="entry name" value="ENTEROBACTIN BIOSYNTHESIS PROTEIN YBDZ"/>
    <property type="match status" value="1"/>
</dbReference>
<dbReference type="InterPro" id="IPR005153">
    <property type="entry name" value="MbtH-like_dom"/>
</dbReference>
<keyword evidence="4" id="KW-1185">Reference proteome</keyword>
<evidence type="ECO:0000313" key="2">
    <source>
        <dbReference type="EMBL" id="GFG80382.1"/>
    </source>
</evidence>
<feature type="domain" description="MbtH-like" evidence="1">
    <location>
        <begin position="4"/>
        <end position="54"/>
    </location>
</feature>
<organism evidence="3 5">
    <name type="scientific">Mycobacterium paragordonae</name>
    <dbReference type="NCBI Taxonomy" id="1389713"/>
    <lineage>
        <taxon>Bacteria</taxon>
        <taxon>Bacillati</taxon>
        <taxon>Actinomycetota</taxon>
        <taxon>Actinomycetes</taxon>
        <taxon>Mycobacteriales</taxon>
        <taxon>Mycobacteriaceae</taxon>
        <taxon>Mycobacterium</taxon>
    </lineage>
</organism>
<gene>
    <name evidence="2" type="ORF">MPRG_36580</name>
    <name evidence="3" type="ORF">QXL92_03840</name>
</gene>
<dbReference type="Proteomes" id="UP001229081">
    <property type="component" value="Unassembled WGS sequence"/>
</dbReference>
<protein>
    <submittedName>
        <fullName evidence="3">MbtH family NRPS accessory protein</fullName>
    </submittedName>
    <submittedName>
        <fullName evidence="2">Protein mbtH</fullName>
    </submittedName>
</protein>
<reference evidence="2" key="2">
    <citation type="submission" date="2020-02" db="EMBL/GenBank/DDBJ databases">
        <authorList>
            <person name="Matsumoto Y."/>
            <person name="Kinjo T."/>
            <person name="Motooka D."/>
            <person name="Nabeya D."/>
            <person name="Jung N."/>
            <person name="Uechi K."/>
            <person name="Horii T."/>
            <person name="Iida T."/>
            <person name="Fujita J."/>
            <person name="Nakamura S."/>
        </authorList>
    </citation>
    <scope>NUCLEOTIDE SEQUENCE</scope>
    <source>
        <strain evidence="2">JCM 18565</strain>
    </source>
</reference>
<reference evidence="3" key="3">
    <citation type="submission" date="2023-06" db="EMBL/GenBank/DDBJ databases">
        <title>Identification of two novel mycobacterium reveal diversities and complexities of Mycobacterium gordonae clade.</title>
        <authorList>
            <person name="Matsumoto Y."/>
            <person name="Nakamura S."/>
            <person name="Motooka D."/>
            <person name="Fukushima K."/>
        </authorList>
    </citation>
    <scope>NUCLEOTIDE SEQUENCE</scope>
    <source>
        <strain evidence="3">TY812</strain>
    </source>
</reference>
<dbReference type="InterPro" id="IPR038020">
    <property type="entry name" value="MbtH-like_sf"/>
</dbReference>
<proteinExistence type="predicted"/>
<dbReference type="SUPFAM" id="SSF160582">
    <property type="entry name" value="MbtH-like"/>
    <property type="match status" value="1"/>
</dbReference>
<dbReference type="EMBL" id="BLKX01000001">
    <property type="protein sequence ID" value="GFG80382.1"/>
    <property type="molecule type" value="Genomic_DNA"/>
</dbReference>
<sequence>MHTNPFDDTGGLFSVLVNAEGQHTLWPDAVEVPAGWRMVCAPATRADCLDYVQRNWTDMRPRTLREAMR</sequence>
<evidence type="ECO:0000313" key="3">
    <source>
        <dbReference type="EMBL" id="MDP7733883.1"/>
    </source>
</evidence>
<evidence type="ECO:0000259" key="1">
    <source>
        <dbReference type="SMART" id="SM00923"/>
    </source>
</evidence>
<name>A0AAJ1S5B7_9MYCO</name>
<evidence type="ECO:0000313" key="5">
    <source>
        <dbReference type="Proteomes" id="UP001229081"/>
    </source>
</evidence>
<dbReference type="Pfam" id="PF03621">
    <property type="entry name" value="MbtH"/>
    <property type="match status" value="1"/>
</dbReference>
<dbReference type="GO" id="GO:0005829">
    <property type="term" value="C:cytosol"/>
    <property type="evidence" value="ECO:0007669"/>
    <property type="project" value="TreeGrafter"/>
</dbReference>
<dbReference type="AlphaFoldDB" id="A0AAJ1S5B7"/>
<dbReference type="Gene3D" id="3.90.820.10">
    <property type="entry name" value="Structural Genomics, Unknown Function 30-nov-00 1gh9 Mol_id"/>
    <property type="match status" value="1"/>
</dbReference>
<dbReference type="EMBL" id="JAUFSA010000001">
    <property type="protein sequence ID" value="MDP7733883.1"/>
    <property type="molecule type" value="Genomic_DNA"/>
</dbReference>
<dbReference type="RefSeq" id="WP_065042542.1">
    <property type="nucleotide sequence ID" value="NZ_BLKX01000001.1"/>
</dbReference>
<dbReference type="PANTHER" id="PTHR38444">
    <property type="entry name" value="ENTEROBACTIN BIOSYNTHESIS PROTEIN YBDZ"/>
    <property type="match status" value="1"/>
</dbReference>
<dbReference type="Proteomes" id="UP000465240">
    <property type="component" value="Unassembled WGS sequence"/>
</dbReference>
<accession>A0AAJ1S5B7</accession>
<dbReference type="InterPro" id="IPR037407">
    <property type="entry name" value="MLP_fam"/>
</dbReference>
<dbReference type="SMART" id="SM00923">
    <property type="entry name" value="MbtH"/>
    <property type="match status" value="1"/>
</dbReference>
<reference evidence="2 4" key="1">
    <citation type="journal article" date="2019" name="Emerg. Microbes Infect.">
        <title>Comprehensive subspecies identification of 175 nontuberculous mycobacteria species based on 7547 genomic profiles.</title>
        <authorList>
            <person name="Matsumoto Y."/>
            <person name="Kinjo T."/>
            <person name="Motooka D."/>
            <person name="Nabeya D."/>
            <person name="Jung N."/>
            <person name="Uechi K."/>
            <person name="Horii T."/>
            <person name="Iida T."/>
            <person name="Fujita J."/>
            <person name="Nakamura S."/>
        </authorList>
    </citation>
    <scope>NUCLEOTIDE SEQUENCE [LARGE SCALE GENOMIC DNA]</scope>
    <source>
        <strain evidence="2 4">JCM 18565</strain>
    </source>
</reference>
<comment type="caution">
    <text evidence="3">The sequence shown here is derived from an EMBL/GenBank/DDBJ whole genome shotgun (WGS) entry which is preliminary data.</text>
</comment>
<dbReference type="KEGG" id="mpag:C0J29_20610"/>
<dbReference type="GO" id="GO:0019290">
    <property type="term" value="P:siderophore biosynthetic process"/>
    <property type="evidence" value="ECO:0007669"/>
    <property type="project" value="TreeGrafter"/>
</dbReference>
<evidence type="ECO:0000313" key="4">
    <source>
        <dbReference type="Proteomes" id="UP000465240"/>
    </source>
</evidence>